<evidence type="ECO:0000256" key="1">
    <source>
        <dbReference type="SAM" id="MobiDB-lite"/>
    </source>
</evidence>
<evidence type="ECO:0000313" key="3">
    <source>
        <dbReference type="Proteomes" id="UP000233837"/>
    </source>
</evidence>
<reference evidence="2 3" key="2">
    <citation type="journal article" date="2017" name="Nature">
        <title>The Apostasia genome and the evolution of orchids.</title>
        <authorList>
            <person name="Zhang G.Q."/>
            <person name="Liu K.W."/>
            <person name="Li Z."/>
            <person name="Lohaus R."/>
            <person name="Hsiao Y.Y."/>
            <person name="Niu S.C."/>
            <person name="Wang J.Y."/>
            <person name="Lin Y.C."/>
            <person name="Xu Q."/>
            <person name="Chen L.J."/>
            <person name="Yoshida K."/>
            <person name="Fujiwara S."/>
            <person name="Wang Z.W."/>
            <person name="Zhang Y.Q."/>
            <person name="Mitsuda N."/>
            <person name="Wang M."/>
            <person name="Liu G.H."/>
            <person name="Pecoraro L."/>
            <person name="Huang H.X."/>
            <person name="Xiao X.J."/>
            <person name="Lin M."/>
            <person name="Wu X.Y."/>
            <person name="Wu W.L."/>
            <person name="Chen Y.Y."/>
            <person name="Chang S.B."/>
            <person name="Sakamoto S."/>
            <person name="Ohme-Takagi M."/>
            <person name="Yagi M."/>
            <person name="Zeng S.J."/>
            <person name="Shen C.Y."/>
            <person name="Yeh C.M."/>
            <person name="Luo Y.B."/>
            <person name="Tsai W.C."/>
            <person name="Van de Peer Y."/>
            <person name="Liu Z.J."/>
        </authorList>
    </citation>
    <scope>NUCLEOTIDE SEQUENCE [LARGE SCALE GENOMIC DNA]</scope>
    <source>
        <tissue evidence="2">The whole plant</tissue>
    </source>
</reference>
<organism evidence="2 3">
    <name type="scientific">Dendrobium catenatum</name>
    <dbReference type="NCBI Taxonomy" id="906689"/>
    <lineage>
        <taxon>Eukaryota</taxon>
        <taxon>Viridiplantae</taxon>
        <taxon>Streptophyta</taxon>
        <taxon>Embryophyta</taxon>
        <taxon>Tracheophyta</taxon>
        <taxon>Spermatophyta</taxon>
        <taxon>Magnoliopsida</taxon>
        <taxon>Liliopsida</taxon>
        <taxon>Asparagales</taxon>
        <taxon>Orchidaceae</taxon>
        <taxon>Epidendroideae</taxon>
        <taxon>Malaxideae</taxon>
        <taxon>Dendrobiinae</taxon>
        <taxon>Dendrobium</taxon>
    </lineage>
</organism>
<keyword evidence="3" id="KW-1185">Reference proteome</keyword>
<sequence>MYDDSGIRSRDSGISEEKILCKGDGVISIKGKFDLVKNPMSGSDKVLSSSYGLGGAGAND</sequence>
<gene>
    <name evidence="2" type="ORF">MA16_Dca025498</name>
</gene>
<evidence type="ECO:0000313" key="2">
    <source>
        <dbReference type="EMBL" id="PKU67208.1"/>
    </source>
</evidence>
<proteinExistence type="predicted"/>
<feature type="region of interest" description="Disordered" evidence="1">
    <location>
        <begin position="39"/>
        <end position="60"/>
    </location>
</feature>
<protein>
    <submittedName>
        <fullName evidence="2">Uncharacterized protein</fullName>
    </submittedName>
</protein>
<dbReference type="AlphaFoldDB" id="A0A2I0VUW7"/>
<reference evidence="2 3" key="1">
    <citation type="journal article" date="2016" name="Sci. Rep.">
        <title>The Dendrobium catenatum Lindl. genome sequence provides insights into polysaccharide synthase, floral development and adaptive evolution.</title>
        <authorList>
            <person name="Zhang G.Q."/>
            <person name="Xu Q."/>
            <person name="Bian C."/>
            <person name="Tsai W.C."/>
            <person name="Yeh C.M."/>
            <person name="Liu K.W."/>
            <person name="Yoshida K."/>
            <person name="Zhang L.S."/>
            <person name="Chang S.B."/>
            <person name="Chen F."/>
            <person name="Shi Y."/>
            <person name="Su Y.Y."/>
            <person name="Zhang Y.Q."/>
            <person name="Chen L.J."/>
            <person name="Yin Y."/>
            <person name="Lin M."/>
            <person name="Huang H."/>
            <person name="Deng H."/>
            <person name="Wang Z.W."/>
            <person name="Zhu S.L."/>
            <person name="Zhao X."/>
            <person name="Deng C."/>
            <person name="Niu S.C."/>
            <person name="Huang J."/>
            <person name="Wang M."/>
            <person name="Liu G.H."/>
            <person name="Yang H.J."/>
            <person name="Xiao X.J."/>
            <person name="Hsiao Y.Y."/>
            <person name="Wu W.L."/>
            <person name="Chen Y.Y."/>
            <person name="Mitsuda N."/>
            <person name="Ohme-Takagi M."/>
            <person name="Luo Y.B."/>
            <person name="Van de Peer Y."/>
            <person name="Liu Z.J."/>
        </authorList>
    </citation>
    <scope>NUCLEOTIDE SEQUENCE [LARGE SCALE GENOMIC DNA]</scope>
    <source>
        <tissue evidence="2">The whole plant</tissue>
    </source>
</reference>
<accession>A0A2I0VUW7</accession>
<dbReference type="Proteomes" id="UP000233837">
    <property type="component" value="Unassembled WGS sequence"/>
</dbReference>
<dbReference type="EMBL" id="KZ503214">
    <property type="protein sequence ID" value="PKU67208.1"/>
    <property type="molecule type" value="Genomic_DNA"/>
</dbReference>
<name>A0A2I0VUW7_9ASPA</name>